<dbReference type="InterPro" id="IPR037289">
    <property type="entry name" value="Elp2"/>
</dbReference>
<dbReference type="PANTHER" id="PTHR44111:SF1">
    <property type="entry name" value="ELONGATOR COMPLEX PROTEIN 2"/>
    <property type="match status" value="1"/>
</dbReference>
<sequence>MPSAESTIAFARPPCRLEGCGAWHGCRLLASGAADNTVRVWAWRGDGEQPQWVCLHTLEGHERPVTSLAVQPLDGGGFLLAATSGGPDLLIWACRPDHLPEADSAPTQPAAPEDLAAAFGAPAWQLQQRIHVGTQTQLCADFAAVPGAPGWLLLASGGADNAVRLHVRPPGGEFQLQCKLTGHENWVRSVAFTVAREAQSPAARADGEGGAGAGAGGGSGEDGDGGTAEGQEVLLLASASQDRYARIWRIGRGSSTLSGAAAEAAPGGADGGLAQLISRYAPRPHVTAAGDTLWCSLEALLIGHEDWVHSVCWRPLQGQQQVGQQHGQQQGQQRAPPPPPRRAALCLLSASQDRSMLIWRCDEASGLWLSEASVGDAGATCLGYYGGAFSPDGRRILAHGFTGALHLWTEQRGDEEGDDGAAGGGAAAAWLPRHACGGHFGPVVDACWGADGRCLQTASADQTARLFTDVGGRWCELARTQVHGHDFSCIAGIPTRAAVPAAAGAAGEEASPDGGGGGGGGGEEGFMYVTGSEEKVLRVFEAPLAFLDTLDLARGRDPAAPRAPGTPIQRQRRRPRALGAAVGALALSNKAVFLEDPAPHSAAGAPDGGGGLPGLVGVCEYPEGPDMLPRATPGVAHGPPLEEHLAQNTLWPEVRKLYGHGNDVYCASASPDGRLIASACKAQGAAAAAVWVWEVGSWRALAQLPVHALTVTQLAFSPSGRLLLAGSRDRSFSVWRVVRGGGSGGGLGGGEGGKGGGQRQDEDVRFELAARAKAAHARIIWGVSWAHDESCFATCSRDHTVKVWAVDGDDVPSAQPIRTLPQFPCPVTAVALAPAHVTAGDRAGAAHVLAVGLEDGGVELWSTGAAAGPDAPRRLWSAPPGGAHAAAVRRVAWAPAGGDAGAGPLLASCGDDHAVRVYEVDGAQAADSK</sequence>
<evidence type="ECO:0000313" key="14">
    <source>
        <dbReference type="Proteomes" id="UP000054498"/>
    </source>
</evidence>
<dbReference type="STRING" id="145388.A0A0D2MR27"/>
<dbReference type="GO" id="GO:0002098">
    <property type="term" value="P:tRNA wobble uridine modification"/>
    <property type="evidence" value="ECO:0007669"/>
    <property type="project" value="InterPro"/>
</dbReference>
<keyword evidence="8" id="KW-0819">tRNA processing</keyword>
<evidence type="ECO:0000256" key="3">
    <source>
        <dbReference type="ARBA" id="ARBA00005043"/>
    </source>
</evidence>
<dbReference type="Pfam" id="PF00400">
    <property type="entry name" value="WD40"/>
    <property type="match status" value="4"/>
</dbReference>
<organism evidence="13 14">
    <name type="scientific">Monoraphidium neglectum</name>
    <dbReference type="NCBI Taxonomy" id="145388"/>
    <lineage>
        <taxon>Eukaryota</taxon>
        <taxon>Viridiplantae</taxon>
        <taxon>Chlorophyta</taxon>
        <taxon>core chlorophytes</taxon>
        <taxon>Chlorophyceae</taxon>
        <taxon>CS clade</taxon>
        <taxon>Sphaeropleales</taxon>
        <taxon>Selenastraceae</taxon>
        <taxon>Monoraphidium</taxon>
    </lineage>
</organism>
<dbReference type="InterPro" id="IPR015943">
    <property type="entry name" value="WD40/YVTN_repeat-like_dom_sf"/>
</dbReference>
<evidence type="ECO:0000256" key="4">
    <source>
        <dbReference type="ARBA" id="ARBA00005881"/>
    </source>
</evidence>
<keyword evidence="14" id="KW-1185">Reference proteome</keyword>
<dbReference type="SUPFAM" id="SSF50978">
    <property type="entry name" value="WD40 repeat-like"/>
    <property type="match status" value="3"/>
</dbReference>
<dbReference type="UniPathway" id="UPA00988"/>
<feature type="compositionally biased region" description="Low complexity" evidence="12">
    <location>
        <begin position="322"/>
        <end position="334"/>
    </location>
</feature>
<dbReference type="PROSITE" id="PS50294">
    <property type="entry name" value="WD_REPEATS_REGION"/>
    <property type="match status" value="1"/>
</dbReference>
<evidence type="ECO:0000256" key="7">
    <source>
        <dbReference type="ARBA" id="ARBA00022574"/>
    </source>
</evidence>
<comment type="pathway">
    <text evidence="3">tRNA modification; 5-methoxycarbonylmethyl-2-thiouridine-tRNA biosynthesis.</text>
</comment>
<feature type="repeat" description="WD" evidence="11">
    <location>
        <begin position="773"/>
        <end position="814"/>
    </location>
</feature>
<feature type="region of interest" description="Disordered" evidence="12">
    <location>
        <begin position="322"/>
        <end position="342"/>
    </location>
</feature>
<evidence type="ECO:0000256" key="8">
    <source>
        <dbReference type="ARBA" id="ARBA00022694"/>
    </source>
</evidence>
<keyword evidence="7 11" id="KW-0853">WD repeat</keyword>
<name>A0A0D2MR27_9CHLO</name>
<comment type="similarity">
    <text evidence="4">Belongs to the WD repeat ELP2 family.</text>
</comment>
<dbReference type="SMART" id="SM00320">
    <property type="entry name" value="WD40"/>
    <property type="match status" value="10"/>
</dbReference>
<evidence type="ECO:0000256" key="12">
    <source>
        <dbReference type="SAM" id="MobiDB-lite"/>
    </source>
</evidence>
<dbReference type="AlphaFoldDB" id="A0A0D2MR27"/>
<dbReference type="InterPro" id="IPR036322">
    <property type="entry name" value="WD40_repeat_dom_sf"/>
</dbReference>
<keyword evidence="9" id="KW-0677">Repeat</keyword>
<evidence type="ECO:0000256" key="10">
    <source>
        <dbReference type="ARBA" id="ARBA00023242"/>
    </source>
</evidence>
<feature type="region of interest" description="Disordered" evidence="12">
    <location>
        <begin position="199"/>
        <end position="228"/>
    </location>
</feature>
<evidence type="ECO:0000256" key="2">
    <source>
        <dbReference type="ARBA" id="ARBA00004496"/>
    </source>
</evidence>
<keyword evidence="10" id="KW-0539">Nucleus</keyword>
<evidence type="ECO:0000256" key="11">
    <source>
        <dbReference type="PROSITE-ProRule" id="PRU00221"/>
    </source>
</evidence>
<feature type="region of interest" description="Disordered" evidence="12">
    <location>
        <begin position="555"/>
        <end position="575"/>
    </location>
</feature>
<comment type="subcellular location">
    <subcellularLocation>
        <location evidence="2">Cytoplasm</location>
    </subcellularLocation>
    <subcellularLocation>
        <location evidence="1">Nucleus</location>
    </subcellularLocation>
</comment>
<dbReference type="Proteomes" id="UP000054498">
    <property type="component" value="Unassembled WGS sequence"/>
</dbReference>
<dbReference type="Gene3D" id="2.130.10.10">
    <property type="entry name" value="YVTN repeat-like/Quinoprotein amine dehydrogenase"/>
    <property type="match status" value="5"/>
</dbReference>
<dbReference type="GeneID" id="25737949"/>
<feature type="compositionally biased region" description="Gly residues" evidence="12">
    <location>
        <begin position="513"/>
        <end position="524"/>
    </location>
</feature>
<dbReference type="EMBL" id="KK100957">
    <property type="protein sequence ID" value="KIZ02887.1"/>
    <property type="molecule type" value="Genomic_DNA"/>
</dbReference>
<feature type="repeat" description="WD" evidence="11">
    <location>
        <begin position="704"/>
        <end position="737"/>
    </location>
</feature>
<feature type="compositionally biased region" description="Gly residues" evidence="12">
    <location>
        <begin position="208"/>
        <end position="228"/>
    </location>
</feature>
<gene>
    <name evidence="13" type="ORF">MNEG_5072</name>
</gene>
<reference evidence="13 14" key="1">
    <citation type="journal article" date="2013" name="BMC Genomics">
        <title>Reconstruction of the lipid metabolism for the microalga Monoraphidium neglectum from its genome sequence reveals characteristics suitable for biofuel production.</title>
        <authorList>
            <person name="Bogen C."/>
            <person name="Al-Dilaimi A."/>
            <person name="Albersmeier A."/>
            <person name="Wichmann J."/>
            <person name="Grundmann M."/>
            <person name="Rupp O."/>
            <person name="Lauersen K.J."/>
            <person name="Blifernez-Klassen O."/>
            <person name="Kalinowski J."/>
            <person name="Goesmann A."/>
            <person name="Mussgnug J.H."/>
            <person name="Kruse O."/>
        </authorList>
    </citation>
    <scope>NUCLEOTIDE SEQUENCE [LARGE SCALE GENOMIC DNA]</scope>
    <source>
        <strain evidence="13 14">SAG 48.87</strain>
    </source>
</reference>
<dbReference type="KEGG" id="mng:MNEG_5072"/>
<evidence type="ECO:0000256" key="9">
    <source>
        <dbReference type="ARBA" id="ARBA00022737"/>
    </source>
</evidence>
<evidence type="ECO:0000313" key="13">
    <source>
        <dbReference type="EMBL" id="KIZ02887.1"/>
    </source>
</evidence>
<dbReference type="OrthoDB" id="27911at2759"/>
<feature type="region of interest" description="Disordered" evidence="12">
    <location>
        <begin position="503"/>
        <end position="524"/>
    </location>
</feature>
<proteinExistence type="inferred from homology"/>
<keyword evidence="6" id="KW-0963">Cytoplasm</keyword>
<evidence type="ECO:0000256" key="1">
    <source>
        <dbReference type="ARBA" id="ARBA00004123"/>
    </source>
</evidence>
<dbReference type="PANTHER" id="PTHR44111">
    <property type="entry name" value="ELONGATOR COMPLEX PROTEIN 2"/>
    <property type="match status" value="1"/>
</dbReference>
<dbReference type="InterPro" id="IPR001680">
    <property type="entry name" value="WD40_rpt"/>
</dbReference>
<accession>A0A0D2MR27</accession>
<dbReference type="RefSeq" id="XP_013901906.1">
    <property type="nucleotide sequence ID" value="XM_014046452.1"/>
</dbReference>
<evidence type="ECO:0000256" key="5">
    <source>
        <dbReference type="ARBA" id="ARBA00020267"/>
    </source>
</evidence>
<dbReference type="GO" id="GO:0033588">
    <property type="term" value="C:elongator holoenzyme complex"/>
    <property type="evidence" value="ECO:0007669"/>
    <property type="project" value="InterPro"/>
</dbReference>
<dbReference type="GO" id="GO:0005737">
    <property type="term" value="C:cytoplasm"/>
    <property type="evidence" value="ECO:0007669"/>
    <property type="project" value="UniProtKB-SubCell"/>
</dbReference>
<evidence type="ECO:0000256" key="6">
    <source>
        <dbReference type="ARBA" id="ARBA00022490"/>
    </source>
</evidence>
<dbReference type="PROSITE" id="PS50082">
    <property type="entry name" value="WD_REPEATS_2"/>
    <property type="match status" value="2"/>
</dbReference>
<protein>
    <recommendedName>
        <fullName evidence="5">Elongator complex protein 2</fullName>
    </recommendedName>
</protein>
<dbReference type="GO" id="GO:0005634">
    <property type="term" value="C:nucleus"/>
    <property type="evidence" value="ECO:0007669"/>
    <property type="project" value="UniProtKB-SubCell"/>
</dbReference>